<dbReference type="SUPFAM" id="SSF56349">
    <property type="entry name" value="DNA breaking-rejoining enzymes"/>
    <property type="match status" value="1"/>
</dbReference>
<reference evidence="2 3" key="1">
    <citation type="submission" date="2020-08" db="EMBL/GenBank/DDBJ databases">
        <title>Sequencing the genomes of 1000 actinobacteria strains.</title>
        <authorList>
            <person name="Klenk H.-P."/>
        </authorList>
    </citation>
    <scope>NUCLEOTIDE SEQUENCE [LARGE SCALE GENOMIC DNA]</scope>
    <source>
        <strain evidence="2 3">DSM 46659</strain>
    </source>
</reference>
<dbReference type="EMBL" id="JACHDS010000001">
    <property type="protein sequence ID" value="MBB6174352.1"/>
    <property type="molecule type" value="Genomic_DNA"/>
</dbReference>
<evidence type="ECO:0000313" key="2">
    <source>
        <dbReference type="EMBL" id="MBB6174352.1"/>
    </source>
</evidence>
<name>A0A7W9YLM8_9ACTN</name>
<keyword evidence="1" id="KW-0233">DNA recombination</keyword>
<dbReference type="GO" id="GO:0003677">
    <property type="term" value="F:DNA binding"/>
    <property type="evidence" value="ECO:0007669"/>
    <property type="project" value="InterPro"/>
</dbReference>
<keyword evidence="3" id="KW-1185">Reference proteome</keyword>
<proteinExistence type="predicted"/>
<sequence length="53" mass="5750">MLGHKTATMTLDHYGHLFPDRLDEVASKLSSGRAAALRKAKDAAKAKSRKRAA</sequence>
<evidence type="ECO:0000256" key="1">
    <source>
        <dbReference type="ARBA" id="ARBA00023172"/>
    </source>
</evidence>
<comment type="caution">
    <text evidence="2">The sequence shown here is derived from an EMBL/GenBank/DDBJ whole genome shotgun (WGS) entry which is preliminary data.</text>
</comment>
<dbReference type="Gene3D" id="1.10.443.10">
    <property type="entry name" value="Intergrase catalytic core"/>
    <property type="match status" value="1"/>
</dbReference>
<dbReference type="InterPro" id="IPR013762">
    <property type="entry name" value="Integrase-like_cat_sf"/>
</dbReference>
<dbReference type="GO" id="GO:0006310">
    <property type="term" value="P:DNA recombination"/>
    <property type="evidence" value="ECO:0007669"/>
    <property type="project" value="UniProtKB-KW"/>
</dbReference>
<dbReference type="AlphaFoldDB" id="A0A7W9YLM8"/>
<accession>A0A7W9YLM8</accession>
<organism evidence="2 3">
    <name type="scientific">Nocardiopsis mwathae</name>
    <dbReference type="NCBI Taxonomy" id="1472723"/>
    <lineage>
        <taxon>Bacteria</taxon>
        <taxon>Bacillati</taxon>
        <taxon>Actinomycetota</taxon>
        <taxon>Actinomycetes</taxon>
        <taxon>Streptosporangiales</taxon>
        <taxon>Nocardiopsidaceae</taxon>
        <taxon>Nocardiopsis</taxon>
    </lineage>
</organism>
<evidence type="ECO:0008006" key="4">
    <source>
        <dbReference type="Google" id="ProtNLM"/>
    </source>
</evidence>
<protein>
    <recommendedName>
        <fullName evidence="4">Integrase</fullName>
    </recommendedName>
</protein>
<dbReference type="RefSeq" id="WP_246421827.1">
    <property type="nucleotide sequence ID" value="NZ_JACHDS010000001.1"/>
</dbReference>
<dbReference type="Proteomes" id="UP000546642">
    <property type="component" value="Unassembled WGS sequence"/>
</dbReference>
<dbReference type="GO" id="GO:0015074">
    <property type="term" value="P:DNA integration"/>
    <property type="evidence" value="ECO:0007669"/>
    <property type="project" value="InterPro"/>
</dbReference>
<gene>
    <name evidence="2" type="ORF">HNR23_004412</name>
</gene>
<dbReference type="InterPro" id="IPR011010">
    <property type="entry name" value="DNA_brk_join_enz"/>
</dbReference>
<evidence type="ECO:0000313" key="3">
    <source>
        <dbReference type="Proteomes" id="UP000546642"/>
    </source>
</evidence>